<feature type="signal peptide" evidence="3">
    <location>
        <begin position="1"/>
        <end position="23"/>
    </location>
</feature>
<proteinExistence type="inferred from homology"/>
<protein>
    <submittedName>
        <fullName evidence="5">TonB-dependent receptor plug domain-containing protein</fullName>
    </submittedName>
</protein>
<dbReference type="Pfam" id="PF07715">
    <property type="entry name" value="Plug"/>
    <property type="match status" value="1"/>
</dbReference>
<sequence length="136" mass="14670">MKFKFFLPIIALSLMFAACTSTGSTTSNNTDTDGRISNENDYYRSLADYLTKVPGVNVRGSGENAYVTIRGISSFQSGNTPLYVVDGQAVGNSYSRANNIVNPQDIDYVRVLKGPDAAIYGVRGANGVIEIITKKT</sequence>
<keyword evidence="2" id="KW-1134">Transmembrane beta strand</keyword>
<gene>
    <name evidence="5" type="ORF">L6773_04580</name>
</gene>
<dbReference type="RefSeq" id="WP_237852671.1">
    <property type="nucleotide sequence ID" value="NZ_JAKLWS010000004.1"/>
</dbReference>
<dbReference type="Gene3D" id="2.170.130.10">
    <property type="entry name" value="TonB-dependent receptor, plug domain"/>
    <property type="match status" value="1"/>
</dbReference>
<evidence type="ECO:0000313" key="6">
    <source>
        <dbReference type="Proteomes" id="UP001165366"/>
    </source>
</evidence>
<evidence type="ECO:0000256" key="1">
    <source>
        <dbReference type="ARBA" id="ARBA00022729"/>
    </source>
</evidence>
<dbReference type="Proteomes" id="UP001165366">
    <property type="component" value="Unassembled WGS sequence"/>
</dbReference>
<dbReference type="PANTHER" id="PTHR30069">
    <property type="entry name" value="TONB-DEPENDENT OUTER MEMBRANE RECEPTOR"/>
    <property type="match status" value="1"/>
</dbReference>
<keyword evidence="2" id="KW-0472">Membrane</keyword>
<dbReference type="PROSITE" id="PS51257">
    <property type="entry name" value="PROKAR_LIPOPROTEIN"/>
    <property type="match status" value="1"/>
</dbReference>
<feature type="domain" description="TonB-dependent receptor plug" evidence="4">
    <location>
        <begin position="43"/>
        <end position="128"/>
    </location>
</feature>
<accession>A0ABS9KAI3</accession>
<keyword evidence="2" id="KW-0998">Cell outer membrane</keyword>
<reference evidence="5" key="2">
    <citation type="submission" date="2024-05" db="EMBL/GenBank/DDBJ databases">
        <title>Rhodohalobacter halophilus gen. nov., sp. nov., a moderately halophilic member of the family Balneolaceae.</title>
        <authorList>
            <person name="Xia J."/>
        </authorList>
    </citation>
    <scope>NUCLEOTIDE SEQUENCE</scope>
    <source>
        <strain evidence="5">WB101</strain>
    </source>
</reference>
<dbReference type="PROSITE" id="PS52016">
    <property type="entry name" value="TONB_DEPENDENT_REC_3"/>
    <property type="match status" value="1"/>
</dbReference>
<dbReference type="InterPro" id="IPR039426">
    <property type="entry name" value="TonB-dep_rcpt-like"/>
</dbReference>
<reference evidence="5" key="1">
    <citation type="submission" date="2022-01" db="EMBL/GenBank/DDBJ databases">
        <authorList>
            <person name="Wang Y."/>
        </authorList>
    </citation>
    <scope>NUCLEOTIDE SEQUENCE</scope>
    <source>
        <strain evidence="5">WB101</strain>
    </source>
</reference>
<keyword evidence="2" id="KW-0813">Transport</keyword>
<evidence type="ECO:0000313" key="5">
    <source>
        <dbReference type="EMBL" id="MCG2587827.1"/>
    </source>
</evidence>
<organism evidence="5 6">
    <name type="scientific">Rhodohalobacter sulfatireducens</name>
    <dbReference type="NCBI Taxonomy" id="2911366"/>
    <lineage>
        <taxon>Bacteria</taxon>
        <taxon>Pseudomonadati</taxon>
        <taxon>Balneolota</taxon>
        <taxon>Balneolia</taxon>
        <taxon>Balneolales</taxon>
        <taxon>Balneolaceae</taxon>
        <taxon>Rhodohalobacter</taxon>
    </lineage>
</organism>
<keyword evidence="6" id="KW-1185">Reference proteome</keyword>
<comment type="subcellular location">
    <subcellularLocation>
        <location evidence="2">Cell outer membrane</location>
        <topology evidence="2">Multi-pass membrane protein</topology>
    </subcellularLocation>
</comment>
<keyword evidence="5" id="KW-0675">Receptor</keyword>
<evidence type="ECO:0000256" key="2">
    <source>
        <dbReference type="PROSITE-ProRule" id="PRU01360"/>
    </source>
</evidence>
<name>A0ABS9KAI3_9BACT</name>
<keyword evidence="2" id="KW-0812">Transmembrane</keyword>
<dbReference type="EMBL" id="JAKLWS010000004">
    <property type="protein sequence ID" value="MCG2587827.1"/>
    <property type="molecule type" value="Genomic_DNA"/>
</dbReference>
<comment type="caution">
    <text evidence="5">The sequence shown here is derived from an EMBL/GenBank/DDBJ whole genome shotgun (WGS) entry which is preliminary data.</text>
</comment>
<dbReference type="InterPro" id="IPR012910">
    <property type="entry name" value="Plug_dom"/>
</dbReference>
<evidence type="ECO:0000256" key="3">
    <source>
        <dbReference type="SAM" id="SignalP"/>
    </source>
</evidence>
<feature type="chain" id="PRO_5046230675" evidence="3">
    <location>
        <begin position="24"/>
        <end position="136"/>
    </location>
</feature>
<dbReference type="SUPFAM" id="SSF56935">
    <property type="entry name" value="Porins"/>
    <property type="match status" value="1"/>
</dbReference>
<keyword evidence="1 3" id="KW-0732">Signal</keyword>
<dbReference type="InterPro" id="IPR037066">
    <property type="entry name" value="Plug_dom_sf"/>
</dbReference>
<dbReference type="PANTHER" id="PTHR30069:SF29">
    <property type="entry name" value="HEMOGLOBIN AND HEMOGLOBIN-HAPTOGLOBIN-BINDING PROTEIN 1-RELATED"/>
    <property type="match status" value="1"/>
</dbReference>
<evidence type="ECO:0000259" key="4">
    <source>
        <dbReference type="Pfam" id="PF07715"/>
    </source>
</evidence>
<comment type="similarity">
    <text evidence="2">Belongs to the TonB-dependent receptor family.</text>
</comment>